<dbReference type="Proteomes" id="UP000007652">
    <property type="component" value="Unassembled WGS sequence"/>
</dbReference>
<proteinExistence type="predicted"/>
<name>I7K5I4_9CLOT</name>
<dbReference type="OrthoDB" id="291892at2"/>
<dbReference type="RefSeq" id="WP_008908085.1">
    <property type="nucleotide sequence ID" value="NZ_CAKP01000033.1"/>
</dbReference>
<dbReference type="STRING" id="857293.CAAU_0725"/>
<sequence>MKRRYIKWILVFIWAIVIFIFSSQNGEISSQNNRFIIELFKKIGIDINTLFSVNADFIVRKMAHFTEYFIFYLLLFNALIDDFIFNKSLLISIIITFIYSVSDEFHQSFVPGRSPTYKDVLIDTAGGLVCMIFIYLWNLIRKFAVSKNNIT</sequence>
<dbReference type="PIRSF" id="PIRSF019083">
    <property type="entry name" value="UCP019083_VanZ"/>
    <property type="match status" value="1"/>
</dbReference>
<keyword evidence="4" id="KW-1185">Reference proteome</keyword>
<dbReference type="InterPro" id="IPR016747">
    <property type="entry name" value="Phosphotransbutyrylase"/>
</dbReference>
<reference evidence="3 4" key="1">
    <citation type="journal article" date="2011" name="J. Bacteriol.">
        <title>Draft genome sequence of Caloramator australicus strain RC3T, a thermoanaerobe from the Great Artesian Basin of Australia.</title>
        <authorList>
            <person name="Ogg C.D."/>
            <person name="Patel B.K.C."/>
        </authorList>
    </citation>
    <scope>NUCLEOTIDE SEQUENCE [LARGE SCALE GENOMIC DNA]</scope>
    <source>
        <strain evidence="3 4">RC3</strain>
    </source>
</reference>
<organism evidence="3 4">
    <name type="scientific">Caloramator australicus RC3</name>
    <dbReference type="NCBI Taxonomy" id="857293"/>
    <lineage>
        <taxon>Bacteria</taxon>
        <taxon>Bacillati</taxon>
        <taxon>Bacillota</taxon>
        <taxon>Clostridia</taxon>
        <taxon>Eubacteriales</taxon>
        <taxon>Clostridiaceae</taxon>
        <taxon>Caloramator</taxon>
    </lineage>
</organism>
<gene>
    <name evidence="3" type="ORF">CAAU_0725</name>
</gene>
<keyword evidence="1" id="KW-0812">Transmembrane</keyword>
<keyword evidence="1" id="KW-0472">Membrane</keyword>
<feature type="transmembrane region" description="Helical" evidence="1">
    <location>
        <begin position="120"/>
        <end position="140"/>
    </location>
</feature>
<evidence type="ECO:0000313" key="4">
    <source>
        <dbReference type="Proteomes" id="UP000007652"/>
    </source>
</evidence>
<dbReference type="NCBIfam" id="NF037970">
    <property type="entry name" value="vanZ_1"/>
    <property type="match status" value="1"/>
</dbReference>
<feature type="transmembrane region" description="Helical" evidence="1">
    <location>
        <begin position="71"/>
        <end position="100"/>
    </location>
</feature>
<keyword evidence="1" id="KW-1133">Transmembrane helix</keyword>
<dbReference type="Pfam" id="PF04892">
    <property type="entry name" value="VanZ"/>
    <property type="match status" value="1"/>
</dbReference>
<feature type="transmembrane region" description="Helical" evidence="1">
    <location>
        <begin position="5"/>
        <end position="23"/>
    </location>
</feature>
<evidence type="ECO:0000259" key="2">
    <source>
        <dbReference type="Pfam" id="PF04892"/>
    </source>
</evidence>
<accession>I7K5I4</accession>
<evidence type="ECO:0000256" key="1">
    <source>
        <dbReference type="SAM" id="Phobius"/>
    </source>
</evidence>
<comment type="caution">
    <text evidence="3">The sequence shown here is derived from an EMBL/GenBank/DDBJ whole genome shotgun (WGS) entry which is preliminary data.</text>
</comment>
<evidence type="ECO:0000313" key="3">
    <source>
        <dbReference type="EMBL" id="CCJ32809.1"/>
    </source>
</evidence>
<feature type="domain" description="VanZ-like" evidence="2">
    <location>
        <begin position="8"/>
        <end position="137"/>
    </location>
</feature>
<dbReference type="AlphaFoldDB" id="I7K5I4"/>
<dbReference type="eggNOG" id="COG5652">
    <property type="taxonomic scope" value="Bacteria"/>
</dbReference>
<dbReference type="EMBL" id="CAKP01000033">
    <property type="protein sequence ID" value="CCJ32809.1"/>
    <property type="molecule type" value="Genomic_DNA"/>
</dbReference>
<dbReference type="InterPro" id="IPR006976">
    <property type="entry name" value="VanZ-like"/>
</dbReference>
<protein>
    <submittedName>
        <fullName evidence="3">Acetobutylicum phosphotransbutyrylase</fullName>
    </submittedName>
</protein>